<dbReference type="InterPro" id="IPR058548">
    <property type="entry name" value="MlaB-like_STAS"/>
</dbReference>
<name>A0ABW8K176_9GAMM</name>
<proteinExistence type="predicted"/>
<dbReference type="PANTHER" id="PTHR35849:SF2">
    <property type="entry name" value="BLR2341 PROTEIN"/>
    <property type="match status" value="1"/>
</dbReference>
<dbReference type="SUPFAM" id="SSF52091">
    <property type="entry name" value="SpoIIaa-like"/>
    <property type="match status" value="1"/>
</dbReference>
<dbReference type="EMBL" id="JADIKD010000007">
    <property type="protein sequence ID" value="MFK2916571.1"/>
    <property type="molecule type" value="Genomic_DNA"/>
</dbReference>
<dbReference type="InterPro" id="IPR036513">
    <property type="entry name" value="STAS_dom_sf"/>
</dbReference>
<evidence type="ECO:0000313" key="2">
    <source>
        <dbReference type="EMBL" id="MFK2916571.1"/>
    </source>
</evidence>
<reference evidence="2 3" key="1">
    <citation type="submission" date="2020-10" db="EMBL/GenBank/DDBJ databases">
        <title>Phylogeny of dyella-like bacteria.</title>
        <authorList>
            <person name="Fu J."/>
        </authorList>
    </citation>
    <scope>NUCLEOTIDE SEQUENCE [LARGE SCALE GENOMIC DNA]</scope>
    <source>
        <strain evidence="2 3">BB4</strain>
    </source>
</reference>
<dbReference type="InterPro" id="IPR002645">
    <property type="entry name" value="STAS_dom"/>
</dbReference>
<dbReference type="InterPro" id="IPR052746">
    <property type="entry name" value="MlaB_ABC_Transporter"/>
</dbReference>
<feature type="domain" description="STAS" evidence="1">
    <location>
        <begin position="46"/>
        <end position="106"/>
    </location>
</feature>
<organism evidence="2 3">
    <name type="scientific">Dyella koreensis</name>
    <dbReference type="NCBI Taxonomy" id="311235"/>
    <lineage>
        <taxon>Bacteria</taxon>
        <taxon>Pseudomonadati</taxon>
        <taxon>Pseudomonadota</taxon>
        <taxon>Gammaproteobacteria</taxon>
        <taxon>Lysobacterales</taxon>
        <taxon>Rhodanobacteraceae</taxon>
        <taxon>Dyella</taxon>
    </lineage>
</organism>
<evidence type="ECO:0000313" key="3">
    <source>
        <dbReference type="Proteomes" id="UP001620408"/>
    </source>
</evidence>
<dbReference type="Proteomes" id="UP001620408">
    <property type="component" value="Unassembled WGS sequence"/>
</dbReference>
<dbReference type="PROSITE" id="PS50801">
    <property type="entry name" value="STAS"/>
    <property type="match status" value="1"/>
</dbReference>
<protein>
    <submittedName>
        <fullName evidence="2">STAS domain-containing protein</fullName>
    </submittedName>
</protein>
<dbReference type="Gene3D" id="3.30.750.24">
    <property type="entry name" value="STAS domain"/>
    <property type="match status" value="1"/>
</dbReference>
<accession>A0ABW8K176</accession>
<dbReference type="RefSeq" id="WP_379985934.1">
    <property type="nucleotide sequence ID" value="NZ_JADIKD010000007.1"/>
</dbReference>
<dbReference type="PANTHER" id="PTHR35849">
    <property type="entry name" value="BLR2341 PROTEIN"/>
    <property type="match status" value="1"/>
</dbReference>
<comment type="caution">
    <text evidence="2">The sequence shown here is derived from an EMBL/GenBank/DDBJ whole genome shotgun (WGS) entry which is preliminary data.</text>
</comment>
<sequence>MGSKAKPTPASEATTRVTLPADCRIADLPAVKAELQAALATSAAELDASAVERVDTAALQLLAVFRRDAASKGLAVAWTGASAALRDAATLLGLAHTLELPASTPA</sequence>
<evidence type="ECO:0000259" key="1">
    <source>
        <dbReference type="PROSITE" id="PS50801"/>
    </source>
</evidence>
<keyword evidence="3" id="KW-1185">Reference proteome</keyword>
<dbReference type="Pfam" id="PF13466">
    <property type="entry name" value="STAS_2"/>
    <property type="match status" value="1"/>
</dbReference>
<gene>
    <name evidence="2" type="ORF">ISS97_04800</name>
</gene>